<dbReference type="PANTHER" id="PTHR43507:SF20">
    <property type="entry name" value="NADH-UBIQUINONE OXIDOREDUCTASE CHAIN 4"/>
    <property type="match status" value="1"/>
</dbReference>
<feature type="transmembrane region" description="Helical" evidence="17">
    <location>
        <begin position="53"/>
        <end position="77"/>
    </location>
</feature>
<keyword evidence="7 17" id="KW-0679">Respiratory chain</keyword>
<comment type="function">
    <text evidence="17">Core subunit of the mitochondrial membrane respiratory chain NADH dehydrogenase (Complex I) which catalyzes electron transfer from NADH through the respiratory chain, using ubiquinone as an electron acceptor. Essential for the catalytic activity and assembly of complex I.</text>
</comment>
<keyword evidence="9" id="KW-1278">Translocase</keyword>
<evidence type="ECO:0000313" key="20">
    <source>
        <dbReference type="EMBL" id="QIT06551.1"/>
    </source>
</evidence>
<evidence type="ECO:0000256" key="16">
    <source>
        <dbReference type="ARBA" id="ARBA00049551"/>
    </source>
</evidence>
<keyword evidence="11 17" id="KW-1133">Transmembrane helix</keyword>
<keyword evidence="8 17" id="KW-0812">Transmembrane</keyword>
<comment type="similarity">
    <text evidence="3 17">Belongs to the complex I subunit 4 family.</text>
</comment>
<evidence type="ECO:0000256" key="15">
    <source>
        <dbReference type="ARBA" id="ARBA00023136"/>
    </source>
</evidence>
<proteinExistence type="inferred from homology"/>
<evidence type="ECO:0000256" key="3">
    <source>
        <dbReference type="ARBA" id="ARBA00009025"/>
    </source>
</evidence>
<evidence type="ECO:0000256" key="13">
    <source>
        <dbReference type="ARBA" id="ARBA00023075"/>
    </source>
</evidence>
<evidence type="ECO:0000256" key="2">
    <source>
        <dbReference type="ARBA" id="ARBA00004225"/>
    </source>
</evidence>
<feature type="transmembrane region" description="Helical" evidence="17">
    <location>
        <begin position="300"/>
        <end position="321"/>
    </location>
</feature>
<evidence type="ECO:0000256" key="12">
    <source>
        <dbReference type="ARBA" id="ARBA00023027"/>
    </source>
</evidence>
<evidence type="ECO:0000256" key="4">
    <source>
        <dbReference type="ARBA" id="ARBA00012944"/>
    </source>
</evidence>
<feature type="transmembrane region" description="Helical" evidence="17">
    <location>
        <begin position="336"/>
        <end position="356"/>
    </location>
</feature>
<geneLocation type="mitochondrion" evidence="20"/>
<feature type="transmembrane region" description="Helical" evidence="17">
    <location>
        <begin position="421"/>
        <end position="443"/>
    </location>
</feature>
<keyword evidence="15 17" id="KW-0472">Membrane</keyword>
<feature type="transmembrane region" description="Helical" evidence="17">
    <location>
        <begin position="166"/>
        <end position="192"/>
    </location>
</feature>
<evidence type="ECO:0000256" key="6">
    <source>
        <dbReference type="ARBA" id="ARBA00022448"/>
    </source>
</evidence>
<evidence type="ECO:0000259" key="18">
    <source>
        <dbReference type="Pfam" id="PF00361"/>
    </source>
</evidence>
<organism evidence="20">
    <name type="scientific">Ptenothrix huangshanensis</name>
    <dbReference type="NCBI Taxonomy" id="2583244"/>
    <lineage>
        <taxon>Eukaryota</taxon>
        <taxon>Metazoa</taxon>
        <taxon>Ecdysozoa</taxon>
        <taxon>Arthropoda</taxon>
        <taxon>Hexapoda</taxon>
        <taxon>Collembola</taxon>
        <taxon>Symphypleona</taxon>
        <taxon>Dicyrtomidae</taxon>
        <taxon>Ptenothricinae</taxon>
        <taxon>Ptenothrix</taxon>
    </lineage>
</organism>
<reference evidence="20" key="1">
    <citation type="submission" date="2019-01" db="EMBL/GenBank/DDBJ databases">
        <title>Mitochondrial phylogenomics of Collembola.</title>
        <authorList>
            <person name="Sun X."/>
            <person name="Xie Z.-J."/>
            <person name="Dong J."/>
            <person name="Yu D.-Y."/>
        </authorList>
    </citation>
    <scope>NUCLEOTIDE SEQUENCE</scope>
</reference>
<evidence type="ECO:0000259" key="19">
    <source>
        <dbReference type="Pfam" id="PF01059"/>
    </source>
</evidence>
<dbReference type="InterPro" id="IPR003918">
    <property type="entry name" value="NADH_UbQ_OxRdtase"/>
</dbReference>
<evidence type="ECO:0000256" key="1">
    <source>
        <dbReference type="ARBA" id="ARBA00003257"/>
    </source>
</evidence>
<dbReference type="GO" id="GO:0008137">
    <property type="term" value="F:NADH dehydrogenase (ubiquinone) activity"/>
    <property type="evidence" value="ECO:0007669"/>
    <property type="project" value="UniProtKB-UniRule"/>
</dbReference>
<feature type="transmembrane region" description="Helical" evidence="17">
    <location>
        <begin position="84"/>
        <end position="100"/>
    </location>
</feature>
<protein>
    <recommendedName>
        <fullName evidence="5 17">NADH-ubiquinone oxidoreductase chain 4</fullName>
        <ecNumber evidence="4 17">7.1.1.2</ecNumber>
    </recommendedName>
</protein>
<dbReference type="AlphaFoldDB" id="A0A6H0EW48"/>
<evidence type="ECO:0000256" key="8">
    <source>
        <dbReference type="ARBA" id="ARBA00022692"/>
    </source>
</evidence>
<feature type="transmembrane region" description="Helical" evidence="17">
    <location>
        <begin position="212"/>
        <end position="237"/>
    </location>
</feature>
<dbReference type="GO" id="GO:0042773">
    <property type="term" value="P:ATP synthesis coupled electron transport"/>
    <property type="evidence" value="ECO:0007669"/>
    <property type="project" value="InterPro"/>
</dbReference>
<dbReference type="PRINTS" id="PR01437">
    <property type="entry name" value="NUOXDRDTASE4"/>
</dbReference>
<feature type="domain" description="NADH:quinone oxidoreductase/Mrp antiporter transmembrane" evidence="18">
    <location>
        <begin position="103"/>
        <end position="389"/>
    </location>
</feature>
<comment type="function">
    <text evidence="1">Core subunit of the mitochondrial membrane respiratory chain NADH dehydrogenase (Complex I) that is believed to belong to the minimal assembly required for catalysis. Complex I functions in the transfer of electrons from NADH to the respiratory chain. The immediate electron acceptor for the enzyme is believed to be ubiquinone.</text>
</comment>
<feature type="transmembrane region" description="Helical" evidence="17">
    <location>
        <begin position="376"/>
        <end position="400"/>
    </location>
</feature>
<evidence type="ECO:0000256" key="9">
    <source>
        <dbReference type="ARBA" id="ARBA00022967"/>
    </source>
</evidence>
<gene>
    <name evidence="20" type="primary">ND4</name>
</gene>
<feature type="transmembrane region" description="Helical" evidence="17">
    <location>
        <begin position="273"/>
        <end position="294"/>
    </location>
</feature>
<comment type="subcellular location">
    <subcellularLocation>
        <location evidence="2 17">Mitochondrion membrane</location>
        <topology evidence="2 17">Multi-pass membrane protein</topology>
    </subcellularLocation>
</comment>
<keyword evidence="13 17" id="KW-0830">Ubiquinone</keyword>
<dbReference type="GO" id="GO:0031966">
    <property type="term" value="C:mitochondrial membrane"/>
    <property type="evidence" value="ECO:0007669"/>
    <property type="project" value="UniProtKB-SubCell"/>
</dbReference>
<keyword evidence="10 17" id="KW-0249">Electron transport</keyword>
<evidence type="ECO:0000256" key="10">
    <source>
        <dbReference type="ARBA" id="ARBA00022982"/>
    </source>
</evidence>
<feature type="transmembrane region" description="Helical" evidence="17">
    <location>
        <begin position="12"/>
        <end position="33"/>
    </location>
</feature>
<feature type="transmembrane region" description="Helical" evidence="17">
    <location>
        <begin position="243"/>
        <end position="261"/>
    </location>
</feature>
<comment type="catalytic activity">
    <reaction evidence="16 17">
        <text>a ubiquinone + NADH + 5 H(+)(in) = a ubiquinol + NAD(+) + 4 H(+)(out)</text>
        <dbReference type="Rhea" id="RHEA:29091"/>
        <dbReference type="Rhea" id="RHEA-COMP:9565"/>
        <dbReference type="Rhea" id="RHEA-COMP:9566"/>
        <dbReference type="ChEBI" id="CHEBI:15378"/>
        <dbReference type="ChEBI" id="CHEBI:16389"/>
        <dbReference type="ChEBI" id="CHEBI:17976"/>
        <dbReference type="ChEBI" id="CHEBI:57540"/>
        <dbReference type="ChEBI" id="CHEBI:57945"/>
        <dbReference type="EC" id="7.1.1.2"/>
    </reaction>
</comment>
<evidence type="ECO:0000256" key="7">
    <source>
        <dbReference type="ARBA" id="ARBA00022660"/>
    </source>
</evidence>
<feature type="transmembrane region" description="Helical" evidence="17">
    <location>
        <begin position="139"/>
        <end position="160"/>
    </location>
</feature>
<keyword evidence="14 17" id="KW-0496">Mitochondrion</keyword>
<name>A0A6H0EW48_9HEXA</name>
<evidence type="ECO:0000256" key="5">
    <source>
        <dbReference type="ARBA" id="ARBA00021006"/>
    </source>
</evidence>
<evidence type="ECO:0000256" key="11">
    <source>
        <dbReference type="ARBA" id="ARBA00022989"/>
    </source>
</evidence>
<dbReference type="GO" id="GO:0015990">
    <property type="term" value="P:electron transport coupled proton transport"/>
    <property type="evidence" value="ECO:0007669"/>
    <property type="project" value="TreeGrafter"/>
</dbReference>
<dbReference type="Pfam" id="PF01059">
    <property type="entry name" value="Oxidored_q5_N"/>
    <property type="match status" value="1"/>
</dbReference>
<evidence type="ECO:0000256" key="17">
    <source>
        <dbReference type="RuleBase" id="RU003297"/>
    </source>
</evidence>
<sequence>MMALFFFTISLFFFNFSNWYMGVYILIMIFMFFMTMFPLNYEMILSFCYFDILSFSLIFLSIWLFYLMVMASFFSLIEKIKGSVYFFLMNFLLFSLVVSFSTNNLFMFYFFFECSLIPTLLMIMGWGYQPERLQASVYFLFYTLFGSLPLLLIMFLIYLNEGIFNFLMLSFLCFSSFEIFIFSLCIFSAFLIKMPMYLFHLWLPKAHVEAPVAGSMVLAGILLKLGGYGICRVMLMTETILKVLGYYIVSLSLVSMFYIGLQCCRLNDLKALVAYSSVAHMGMVLAGLFTFFMWGYSGSLMMMVSHGVVSSGLFCAVNLYYERISSRSLFLNKGEFLLIPGLNLFMFLLLVANIAAPPTINLESEIFLMFSLLSYSNFMMVFFPVGSFLGAVFTLYMYSFSQHGKNFSLMYSWLNVSSRECHVLISHLIPVNLFFMKSMSFLLF</sequence>
<accession>A0A6H0EW48</accession>
<dbReference type="GO" id="GO:0003954">
    <property type="term" value="F:NADH dehydrogenase activity"/>
    <property type="evidence" value="ECO:0007669"/>
    <property type="project" value="TreeGrafter"/>
</dbReference>
<dbReference type="GO" id="GO:0048039">
    <property type="term" value="F:ubiquinone binding"/>
    <property type="evidence" value="ECO:0007669"/>
    <property type="project" value="TreeGrafter"/>
</dbReference>
<feature type="transmembrane region" description="Helical" evidence="17">
    <location>
        <begin position="106"/>
        <end position="127"/>
    </location>
</feature>
<feature type="domain" description="NADH:ubiquinone oxidoreductase chain 4 N-terminal" evidence="19">
    <location>
        <begin position="1"/>
        <end position="98"/>
    </location>
</feature>
<keyword evidence="6 17" id="KW-0813">Transport</keyword>
<dbReference type="EC" id="7.1.1.2" evidence="4 17"/>
<dbReference type="EMBL" id="MK423965">
    <property type="protein sequence ID" value="QIT06551.1"/>
    <property type="molecule type" value="Genomic_DNA"/>
</dbReference>
<dbReference type="InterPro" id="IPR001750">
    <property type="entry name" value="ND/Mrp_TM"/>
</dbReference>
<dbReference type="InterPro" id="IPR000260">
    <property type="entry name" value="NADH4_N"/>
</dbReference>
<evidence type="ECO:0000256" key="14">
    <source>
        <dbReference type="ARBA" id="ARBA00023128"/>
    </source>
</evidence>
<dbReference type="PANTHER" id="PTHR43507">
    <property type="entry name" value="NADH-UBIQUINONE OXIDOREDUCTASE CHAIN 4"/>
    <property type="match status" value="1"/>
</dbReference>
<keyword evidence="12 17" id="KW-0520">NAD</keyword>
<dbReference type="Pfam" id="PF00361">
    <property type="entry name" value="Proton_antipo_M"/>
    <property type="match status" value="1"/>
</dbReference>